<keyword evidence="1" id="KW-0472">Membrane</keyword>
<feature type="transmembrane region" description="Helical" evidence="1">
    <location>
        <begin position="110"/>
        <end position="131"/>
    </location>
</feature>
<evidence type="ECO:0000313" key="2">
    <source>
        <dbReference type="EMBL" id="MST93161.1"/>
    </source>
</evidence>
<gene>
    <name evidence="2" type="ORF">FYJ76_14690</name>
</gene>
<keyword evidence="1" id="KW-1133">Transmembrane helix</keyword>
<name>A0A6I2UCP4_9FIRM</name>
<dbReference type="EMBL" id="VUNJ01000020">
    <property type="protein sequence ID" value="MST93161.1"/>
    <property type="molecule type" value="Genomic_DNA"/>
</dbReference>
<dbReference type="SUPFAM" id="SSF53850">
    <property type="entry name" value="Periplasmic binding protein-like II"/>
    <property type="match status" value="1"/>
</dbReference>
<proteinExistence type="predicted"/>
<accession>A0A6I2UCP4</accession>
<dbReference type="Pfam" id="PF01547">
    <property type="entry name" value="SBP_bac_1"/>
    <property type="match status" value="1"/>
</dbReference>
<reference evidence="2 3" key="1">
    <citation type="submission" date="2019-08" db="EMBL/GenBank/DDBJ databases">
        <title>In-depth cultivation of the pig gut microbiome towards novel bacterial diversity and tailored functional studies.</title>
        <authorList>
            <person name="Wylensek D."/>
            <person name="Hitch T.C.A."/>
            <person name="Clavel T."/>
        </authorList>
    </citation>
    <scope>NUCLEOTIDE SEQUENCE [LARGE SCALE GENOMIC DNA]</scope>
    <source>
        <strain evidence="2 3">WCA3-601-WT-6J</strain>
    </source>
</reference>
<dbReference type="Proteomes" id="UP000431913">
    <property type="component" value="Unassembled WGS sequence"/>
</dbReference>
<evidence type="ECO:0000256" key="1">
    <source>
        <dbReference type="SAM" id="Phobius"/>
    </source>
</evidence>
<sequence length="657" mass="73185">MNQWKKEVSCGAVGKRYTKAIEDIRTETPRKKRNGQARMVILKNAKNSLFLNSKTADVLKAHKRERKSESLIEKNIDLFLLSQSAIFSKQPRIVFTTIRRKKMKKRTRKFVAGALSALMAATLLSGCGAPATSGTSSQAASQSVSVNTGTRDLGGLTLPIANGDVSITIMRSDGSLTERGKSLNDSTFASIDAIRANTGIDVQFKAYSGDAYNDALNTALASGSELPDVFVSGNADLTKLAKDGIVANLKDYINEENTPNLMRFFEKYPEVYGAITAPGGGIYGLPNRMSPYDAEYSALVLGYRKDWAENVGITEAPQTIEDWYNMLVAFRDGDPNGNGDTEDEIPFVCSHYNKIYNFSLAYGMSPWSNWFSVIDDKVCYDFTSEENSEKAKAYLTEMNKWYKEGLLDPDINIDHGDKAEAMLLGNQGGAEANWTSYWPYYNSQMAADFGDVEWVTAMPPEGPFGDRAYENYPPYNNERWIITTANEHIVETLKLYDYVFATEEGYMLATLGVEGDTYTIENGEVKLTDKIINNEYGSISAAIAMETGEAFPAMLERGYMESVLGSELSDSEKQTLADASQYYRTMFPNVIATQEESDLISTKMTDIQTYQQEMFYKFILGDESLDNYDAFVEQLKSMGIDEVVAVKQAQYDRFIGK</sequence>
<dbReference type="InterPro" id="IPR006059">
    <property type="entry name" value="SBP"/>
</dbReference>
<evidence type="ECO:0000313" key="3">
    <source>
        <dbReference type="Proteomes" id="UP000431913"/>
    </source>
</evidence>
<dbReference type="InterPro" id="IPR050490">
    <property type="entry name" value="Bact_solute-bd_prot1"/>
</dbReference>
<keyword evidence="1" id="KW-0812">Transmembrane</keyword>
<organism evidence="2 3">
    <name type="scientific">Ruthenibacterium lactatiformans</name>
    <dbReference type="NCBI Taxonomy" id="1550024"/>
    <lineage>
        <taxon>Bacteria</taxon>
        <taxon>Bacillati</taxon>
        <taxon>Bacillota</taxon>
        <taxon>Clostridia</taxon>
        <taxon>Eubacteriales</taxon>
        <taxon>Oscillospiraceae</taxon>
        <taxon>Ruthenibacterium</taxon>
    </lineage>
</organism>
<comment type="caution">
    <text evidence="2">The sequence shown here is derived from an EMBL/GenBank/DDBJ whole genome shotgun (WGS) entry which is preliminary data.</text>
</comment>
<dbReference type="AlphaFoldDB" id="A0A6I2UCP4"/>
<dbReference type="PANTHER" id="PTHR43649:SF12">
    <property type="entry name" value="DIACETYLCHITOBIOSE BINDING PROTEIN DASA"/>
    <property type="match status" value="1"/>
</dbReference>
<protein>
    <submittedName>
        <fullName evidence="2">Extracellular solute-binding protein</fullName>
    </submittedName>
</protein>
<dbReference type="Gene3D" id="3.40.190.10">
    <property type="entry name" value="Periplasmic binding protein-like II"/>
    <property type="match status" value="2"/>
</dbReference>
<dbReference type="PANTHER" id="PTHR43649">
    <property type="entry name" value="ARABINOSE-BINDING PROTEIN-RELATED"/>
    <property type="match status" value="1"/>
</dbReference>